<dbReference type="EMBL" id="JAERRB010000006">
    <property type="protein sequence ID" value="MBL0743145.1"/>
    <property type="molecule type" value="Genomic_DNA"/>
</dbReference>
<keyword evidence="1" id="KW-0175">Coiled coil</keyword>
<evidence type="ECO:0000256" key="1">
    <source>
        <dbReference type="SAM" id="Coils"/>
    </source>
</evidence>
<evidence type="ECO:0000256" key="2">
    <source>
        <dbReference type="SAM" id="Phobius"/>
    </source>
</evidence>
<keyword evidence="2" id="KW-0812">Transmembrane</keyword>
<evidence type="ECO:0000313" key="4">
    <source>
        <dbReference type="EMBL" id="MBL0743145.1"/>
    </source>
</evidence>
<keyword evidence="5" id="KW-1185">Reference proteome</keyword>
<feature type="transmembrane region" description="Helical" evidence="2">
    <location>
        <begin position="90"/>
        <end position="112"/>
    </location>
</feature>
<keyword evidence="2" id="KW-1133">Transmembrane helix</keyword>
<gene>
    <name evidence="4" type="ORF">JI741_18080</name>
</gene>
<dbReference type="SUPFAM" id="SSF55874">
    <property type="entry name" value="ATPase domain of HSP90 chaperone/DNA topoisomerase II/histidine kinase"/>
    <property type="match status" value="1"/>
</dbReference>
<dbReference type="PANTHER" id="PTHR34220">
    <property type="entry name" value="SENSOR HISTIDINE KINASE YPDA"/>
    <property type="match status" value="1"/>
</dbReference>
<keyword evidence="2" id="KW-0472">Membrane</keyword>
<dbReference type="InterPro" id="IPR036890">
    <property type="entry name" value="HATPase_C_sf"/>
</dbReference>
<reference evidence="4 5" key="1">
    <citation type="submission" date="2021-01" db="EMBL/GenBank/DDBJ databases">
        <title>Chryseolinea sp. Jin1 Genome sequencing and assembly.</title>
        <authorList>
            <person name="Kim I."/>
        </authorList>
    </citation>
    <scope>NUCLEOTIDE SEQUENCE [LARGE SCALE GENOMIC DNA]</scope>
    <source>
        <strain evidence="4 5">Jin1</strain>
    </source>
</reference>
<dbReference type="GO" id="GO:0016301">
    <property type="term" value="F:kinase activity"/>
    <property type="evidence" value="ECO:0007669"/>
    <property type="project" value="UniProtKB-KW"/>
</dbReference>
<proteinExistence type="predicted"/>
<dbReference type="Proteomes" id="UP000613030">
    <property type="component" value="Unassembled WGS sequence"/>
</dbReference>
<dbReference type="InterPro" id="IPR050640">
    <property type="entry name" value="Bact_2-comp_sensor_kinase"/>
</dbReference>
<accession>A0ABS1KUL5</accession>
<feature type="transmembrane region" description="Helical" evidence="2">
    <location>
        <begin position="27"/>
        <end position="48"/>
    </location>
</feature>
<keyword evidence="4" id="KW-0418">Kinase</keyword>
<evidence type="ECO:0000313" key="5">
    <source>
        <dbReference type="Proteomes" id="UP000613030"/>
    </source>
</evidence>
<name>A0ABS1KUL5_9BACT</name>
<feature type="transmembrane region" description="Helical" evidence="2">
    <location>
        <begin position="60"/>
        <end position="78"/>
    </location>
</feature>
<feature type="coiled-coil region" evidence="1">
    <location>
        <begin position="158"/>
        <end position="187"/>
    </location>
</feature>
<comment type="caution">
    <text evidence="4">The sequence shown here is derived from an EMBL/GenBank/DDBJ whole genome shotgun (WGS) entry which is preliminary data.</text>
</comment>
<sequence>MSPSQKLKAPETLFDVAVTRLLLRSRVALHLLFWVCFLLYEGVIWGMIDGNFAQRFSISLLELPLKIAATYFTLYVLIDKLLINKRYGQFLFALVASMIAFGVLFRVLSYFVVYPLYYPDGLKLPLFFVPKILIYMVTLYALVAIVASFHLLKHWYNHQQAAQVLEQTTQQLEKEKLEAELKLLKSQVNPHFLFNTLNNLYALTLHNPEKAHEMVHKLSELMSYMLHDCNQPEVSLEKELHHLRNYIALEAMRYTERLDVAVNVYDDVTDIAIAPLLILPFVENSFKHGVHNQIDQAWVRVDIQLQENQLLLKVENSVASTPSAPQPFSGIGLQNVKKRLALIYPERHTLQILSEDETFLVVLKIELSGARIRKPVEVKPYPAYS</sequence>
<dbReference type="RefSeq" id="WP_202012195.1">
    <property type="nucleotide sequence ID" value="NZ_JAERRB010000006.1"/>
</dbReference>
<organism evidence="4 5">
    <name type="scientific">Chryseolinea lacunae</name>
    <dbReference type="NCBI Taxonomy" id="2801331"/>
    <lineage>
        <taxon>Bacteria</taxon>
        <taxon>Pseudomonadati</taxon>
        <taxon>Bacteroidota</taxon>
        <taxon>Cytophagia</taxon>
        <taxon>Cytophagales</taxon>
        <taxon>Fulvivirgaceae</taxon>
        <taxon>Chryseolinea</taxon>
    </lineage>
</organism>
<feature type="transmembrane region" description="Helical" evidence="2">
    <location>
        <begin position="132"/>
        <end position="152"/>
    </location>
</feature>
<feature type="domain" description="Signal transduction histidine kinase internal region" evidence="3">
    <location>
        <begin position="179"/>
        <end position="258"/>
    </location>
</feature>
<dbReference type="InterPro" id="IPR010559">
    <property type="entry name" value="Sig_transdc_His_kin_internal"/>
</dbReference>
<dbReference type="PANTHER" id="PTHR34220:SF7">
    <property type="entry name" value="SENSOR HISTIDINE KINASE YPDA"/>
    <property type="match status" value="1"/>
</dbReference>
<keyword evidence="4" id="KW-0808">Transferase</keyword>
<protein>
    <submittedName>
        <fullName evidence="4">Histidine kinase</fullName>
    </submittedName>
</protein>
<dbReference type="Pfam" id="PF06580">
    <property type="entry name" value="His_kinase"/>
    <property type="match status" value="1"/>
</dbReference>
<evidence type="ECO:0000259" key="3">
    <source>
        <dbReference type="Pfam" id="PF06580"/>
    </source>
</evidence>
<dbReference type="Gene3D" id="3.30.565.10">
    <property type="entry name" value="Histidine kinase-like ATPase, C-terminal domain"/>
    <property type="match status" value="1"/>
</dbReference>